<dbReference type="SUPFAM" id="SSF52499">
    <property type="entry name" value="Isochorismatase-like hydrolases"/>
    <property type="match status" value="1"/>
</dbReference>
<accession>A0A7G2CDL0</accession>
<dbReference type="PANTHER" id="PTHR14119:SF3">
    <property type="entry name" value="ISOCHORISMATASE DOMAIN-CONTAINING PROTEIN 2"/>
    <property type="match status" value="1"/>
</dbReference>
<evidence type="ECO:0000259" key="2">
    <source>
        <dbReference type="Pfam" id="PF00857"/>
    </source>
</evidence>
<dbReference type="Gene3D" id="3.40.50.850">
    <property type="entry name" value="Isochorismatase-like"/>
    <property type="match status" value="1"/>
</dbReference>
<dbReference type="AlphaFoldDB" id="A0A7G2CDL0"/>
<dbReference type="OrthoDB" id="269496at2759"/>
<dbReference type="InterPro" id="IPR000868">
    <property type="entry name" value="Isochorismatase-like_dom"/>
</dbReference>
<comment type="similarity">
    <text evidence="1">Belongs to the isochorismatase family.</text>
</comment>
<dbReference type="PANTHER" id="PTHR14119">
    <property type="entry name" value="HYDROLASE"/>
    <property type="match status" value="1"/>
</dbReference>
<proteinExistence type="inferred from homology"/>
<evidence type="ECO:0000256" key="1">
    <source>
        <dbReference type="ARBA" id="ARBA00006336"/>
    </source>
</evidence>
<name>A0A7G2CDL0_9TRYP</name>
<organism evidence="3 4">
    <name type="scientific">Angomonas deanei</name>
    <dbReference type="NCBI Taxonomy" id="59799"/>
    <lineage>
        <taxon>Eukaryota</taxon>
        <taxon>Discoba</taxon>
        <taxon>Euglenozoa</taxon>
        <taxon>Kinetoplastea</taxon>
        <taxon>Metakinetoplastina</taxon>
        <taxon>Trypanosomatida</taxon>
        <taxon>Trypanosomatidae</taxon>
        <taxon>Strigomonadinae</taxon>
        <taxon>Angomonas</taxon>
    </lineage>
</organism>
<protein>
    <submittedName>
        <fullName evidence="3">Isochorismatase family, putative</fullName>
    </submittedName>
</protein>
<keyword evidence="4" id="KW-1185">Reference proteome</keyword>
<evidence type="ECO:0000313" key="3">
    <source>
        <dbReference type="EMBL" id="CAD2217037.1"/>
    </source>
</evidence>
<dbReference type="InterPro" id="IPR036380">
    <property type="entry name" value="Isochorismatase-like_sf"/>
</dbReference>
<dbReference type="Proteomes" id="UP000515908">
    <property type="component" value="Chromosome 08"/>
</dbReference>
<dbReference type="Pfam" id="PF00857">
    <property type="entry name" value="Isochorismatase"/>
    <property type="match status" value="1"/>
</dbReference>
<dbReference type="EMBL" id="LR877152">
    <property type="protein sequence ID" value="CAD2217037.1"/>
    <property type="molecule type" value="Genomic_DNA"/>
</dbReference>
<gene>
    <name evidence="3" type="ORF">ADEAN_000451500</name>
</gene>
<dbReference type="VEuPathDB" id="TriTrypDB:ADEAN_000451500"/>
<sequence length="201" mass="22695">MINPRSHILQKCTSCRTAFFCCDIQEKLVDKIPNFQNAVKVSNKLSRLYEQLPREHFSFLATEQYPQGVGHLHKDIILPKDAPVFAKMTPSMLTKDVVDYLKSDGKEPVQQVVLWGHETHVCILQTADALLQQNIRVAICLDGCSAQRKIDHDAAVLSMSRWDGLVFSTPIGILLQLTQGDASLMTKEMMRLAKPEPHQEL</sequence>
<dbReference type="InterPro" id="IPR050993">
    <property type="entry name" value="Isochorismatase_domain"/>
</dbReference>
<evidence type="ECO:0000313" key="4">
    <source>
        <dbReference type="Proteomes" id="UP000515908"/>
    </source>
</evidence>
<reference evidence="3 4" key="1">
    <citation type="submission" date="2020-08" db="EMBL/GenBank/DDBJ databases">
        <authorList>
            <person name="Newling K."/>
            <person name="Davey J."/>
            <person name="Forrester S."/>
        </authorList>
    </citation>
    <scope>NUCLEOTIDE SEQUENCE [LARGE SCALE GENOMIC DNA]</scope>
    <source>
        <strain evidence="4">Crithidia deanei Carvalho (ATCC PRA-265)</strain>
    </source>
</reference>
<feature type="domain" description="Isochorismatase-like" evidence="2">
    <location>
        <begin position="17"/>
        <end position="160"/>
    </location>
</feature>